<gene>
    <name evidence="5" type="ORF">PPL_00992</name>
</gene>
<evidence type="ECO:0000256" key="2">
    <source>
        <dbReference type="ARBA" id="ARBA00023122"/>
    </source>
</evidence>
<feature type="domain" description="CBS" evidence="4">
    <location>
        <begin position="19"/>
        <end position="82"/>
    </location>
</feature>
<dbReference type="SMART" id="SM00116">
    <property type="entry name" value="CBS"/>
    <property type="match status" value="4"/>
</dbReference>
<accession>D3AXT5</accession>
<keyword evidence="1" id="KW-0677">Repeat</keyword>
<proteinExistence type="predicted"/>
<dbReference type="Pfam" id="PF00571">
    <property type="entry name" value="CBS"/>
    <property type="match status" value="3"/>
</dbReference>
<evidence type="ECO:0000313" key="6">
    <source>
        <dbReference type="Proteomes" id="UP000001396"/>
    </source>
</evidence>
<dbReference type="RefSeq" id="XP_020437868.1">
    <property type="nucleotide sequence ID" value="XM_020572010.1"/>
</dbReference>
<comment type="caution">
    <text evidence="5">The sequence shown here is derived from an EMBL/GenBank/DDBJ whole genome shotgun (WGS) entry which is preliminary data.</text>
</comment>
<protein>
    <recommendedName>
        <fullName evidence="4">CBS domain-containing protein</fullName>
    </recommendedName>
</protein>
<evidence type="ECO:0000256" key="3">
    <source>
        <dbReference type="PROSITE-ProRule" id="PRU00703"/>
    </source>
</evidence>
<reference evidence="5 6" key="1">
    <citation type="journal article" date="2011" name="Genome Res.">
        <title>Phylogeny-wide analysis of social amoeba genomes highlights ancient origins for complex intercellular communication.</title>
        <authorList>
            <person name="Heidel A.J."/>
            <person name="Lawal H.M."/>
            <person name="Felder M."/>
            <person name="Schilde C."/>
            <person name="Helps N.R."/>
            <person name="Tunggal B."/>
            <person name="Rivero F."/>
            <person name="John U."/>
            <person name="Schleicher M."/>
            <person name="Eichinger L."/>
            <person name="Platzer M."/>
            <person name="Noegel A.A."/>
            <person name="Schaap P."/>
            <person name="Gloeckner G."/>
        </authorList>
    </citation>
    <scope>NUCLEOTIDE SEQUENCE [LARGE SCALE GENOMIC DNA]</scope>
    <source>
        <strain evidence="6">ATCC 26659 / Pp 5 / PN500</strain>
    </source>
</reference>
<dbReference type="PROSITE" id="PS51371">
    <property type="entry name" value="CBS"/>
    <property type="match status" value="3"/>
</dbReference>
<feature type="domain" description="CBS" evidence="4">
    <location>
        <begin position="180"/>
        <end position="237"/>
    </location>
</feature>
<dbReference type="Gene3D" id="3.10.580.10">
    <property type="entry name" value="CBS-domain"/>
    <property type="match status" value="2"/>
</dbReference>
<sequence length="317" mass="35101">MTEEYDKNVFIKTSIADIISKDPLIAVPNTATVEELLKVLHKHSLTSCPVVNPDTGRNRVIGFVDTNDVLALLAKLTKNVDRQTSDLRLISIGFLSSSVANIMDLSKKDQFTVVLEEQSMFEVMKVYAKGVHRVALLSVFSDIDDIVSQSCVVSFIASNVSVLGSLANKKIEDLLDHLVHQSELVTTSSSELVIRSFQKMNDAGVTAVPVLDHENGSIVGTLSINDLSSINEENIDLLLQSTEKFISRNVFIDQNKHKPAYPIILGVKDTFKDAIEMLAKFKIHRVWIVDRNRKPISILSLTDVCKILTEPPTELAS</sequence>
<evidence type="ECO:0000313" key="5">
    <source>
        <dbReference type="EMBL" id="EFA85762.1"/>
    </source>
</evidence>
<dbReference type="InterPro" id="IPR000644">
    <property type="entry name" value="CBS_dom"/>
</dbReference>
<keyword evidence="2 3" id="KW-0129">CBS domain</keyword>
<dbReference type="InParanoid" id="D3AXT5"/>
<feature type="domain" description="CBS" evidence="4">
    <location>
        <begin position="257"/>
        <end position="315"/>
    </location>
</feature>
<organism evidence="5 6">
    <name type="scientific">Heterostelium pallidum (strain ATCC 26659 / Pp 5 / PN500)</name>
    <name type="common">Cellular slime mold</name>
    <name type="synonym">Polysphondylium pallidum</name>
    <dbReference type="NCBI Taxonomy" id="670386"/>
    <lineage>
        <taxon>Eukaryota</taxon>
        <taxon>Amoebozoa</taxon>
        <taxon>Evosea</taxon>
        <taxon>Eumycetozoa</taxon>
        <taxon>Dictyostelia</taxon>
        <taxon>Acytosteliales</taxon>
        <taxon>Acytosteliaceae</taxon>
        <taxon>Heterostelium</taxon>
    </lineage>
</organism>
<evidence type="ECO:0000259" key="4">
    <source>
        <dbReference type="PROSITE" id="PS51371"/>
    </source>
</evidence>
<dbReference type="AlphaFoldDB" id="D3AXT5"/>
<dbReference type="PANTHER" id="PTHR13780">
    <property type="entry name" value="AMP-ACTIVATED PROTEIN KINASE, GAMMA REGULATORY SUBUNIT"/>
    <property type="match status" value="1"/>
</dbReference>
<dbReference type="CDD" id="cd02205">
    <property type="entry name" value="CBS_pair_SF"/>
    <property type="match status" value="1"/>
</dbReference>
<dbReference type="Proteomes" id="UP000001396">
    <property type="component" value="Unassembled WGS sequence"/>
</dbReference>
<dbReference type="EMBL" id="ADBJ01000004">
    <property type="protein sequence ID" value="EFA85762.1"/>
    <property type="molecule type" value="Genomic_DNA"/>
</dbReference>
<keyword evidence="6" id="KW-1185">Reference proteome</keyword>
<dbReference type="SUPFAM" id="SSF54631">
    <property type="entry name" value="CBS-domain pair"/>
    <property type="match status" value="2"/>
</dbReference>
<name>D3AXT5_HETP5</name>
<dbReference type="InterPro" id="IPR050511">
    <property type="entry name" value="AMPK_gamma/SDS23_families"/>
</dbReference>
<dbReference type="GeneID" id="31356522"/>
<dbReference type="OMA" id="IHRVWIV"/>
<evidence type="ECO:0000256" key="1">
    <source>
        <dbReference type="ARBA" id="ARBA00022737"/>
    </source>
</evidence>
<dbReference type="PANTHER" id="PTHR13780:SF36">
    <property type="entry name" value="CBS DOMAIN-CONTAINING PROTEIN"/>
    <property type="match status" value="1"/>
</dbReference>
<dbReference type="STRING" id="670386.D3AXT5"/>
<dbReference type="InterPro" id="IPR046342">
    <property type="entry name" value="CBS_dom_sf"/>
</dbReference>